<dbReference type="InterPro" id="IPR036873">
    <property type="entry name" value="Rhodanese-like_dom_sf"/>
</dbReference>
<dbReference type="Gene3D" id="3.50.50.60">
    <property type="entry name" value="FAD/NAD(P)-binding domain"/>
    <property type="match status" value="2"/>
</dbReference>
<dbReference type="InterPro" id="IPR050260">
    <property type="entry name" value="FAD-bd_OxRdtase"/>
</dbReference>
<dbReference type="SUPFAM" id="SSF51905">
    <property type="entry name" value="FAD/NAD(P)-binding domain"/>
    <property type="match status" value="1"/>
</dbReference>
<dbReference type="PRINTS" id="PR00368">
    <property type="entry name" value="FADPNR"/>
</dbReference>
<dbReference type="InterPro" id="IPR036188">
    <property type="entry name" value="FAD/NAD-bd_sf"/>
</dbReference>
<dbReference type="AlphaFoldDB" id="W5VJN8"/>
<name>W5VJN8_9BACT</name>
<reference evidence="8" key="1">
    <citation type="submission" date="2013-10" db="EMBL/GenBank/DDBJ databases">
        <title>Metagenomics Reveals New Arsenic Resistance Genes.</title>
        <authorList>
            <person name="Sharma R."/>
        </authorList>
    </citation>
    <scope>NUCLEOTIDE SEQUENCE</scope>
</reference>
<dbReference type="InterPro" id="IPR004099">
    <property type="entry name" value="Pyr_nucl-diS_OxRdtase_dimer"/>
</dbReference>
<evidence type="ECO:0000256" key="1">
    <source>
        <dbReference type="ARBA" id="ARBA00001974"/>
    </source>
</evidence>
<keyword evidence="3" id="KW-0285">Flavoprotein</keyword>
<dbReference type="InterPro" id="IPR016156">
    <property type="entry name" value="FAD/NAD-linked_Rdtase_dimer_sf"/>
</dbReference>
<evidence type="ECO:0000259" key="7">
    <source>
        <dbReference type="PROSITE" id="PS50206"/>
    </source>
</evidence>
<sequence length="551" mass="61345">MRIVIIGAVAAGTSAAAKARRNDDFAEIVIYEKDKDISYSGCGLPYYIGDEIKDIEELTPRDAKFFDEKYDITVKTQHEVAHVNMIHKRLTIKNLVTGETFNDYFDKLILATGARPFVPKIDGIDQKHVFFLRNVQNAIAIKTFIQEHKPKTAIIAGTGFIGFEVLENLLPWNIKVKVVEVMNKITPNLDEDMAVLLENKLIDKGIEIIKGTGITEIHEDCVTLSNGKVEDADMVILATGVRPNVDLAKAMGLRLGTTGAIWVDDTMRTSHPDVYAAGDCIETYNSITKQAVYRPLGTTANKTGRIAGDNISRDNNSGGLMHYHGNLSTGIFKLFDLSIGSTGLSEVEARKAGYDIEVIHNIKPHRPSYFDGEEMVIKAIADRTSKQLLGIQIIGTEGVDKRLDVFATLITYHAKVDELFHLDLSYAPPFSTTKDPVHYTGMILDNAIERNRKILPNTELDKIKGLQIVDARTDKDYTKKGHVENAISMPHAELRERLNELDPKKPVVTYCNKGTTGNAAQNILINRGFKQVYNLSGGHQFYKATRVKKEK</sequence>
<proteinExistence type="inferred from homology"/>
<keyword evidence="6" id="KW-0676">Redox-active center</keyword>
<dbReference type="SMART" id="SM00450">
    <property type="entry name" value="RHOD"/>
    <property type="match status" value="1"/>
</dbReference>
<evidence type="ECO:0000256" key="4">
    <source>
        <dbReference type="ARBA" id="ARBA00022827"/>
    </source>
</evidence>
<dbReference type="InterPro" id="IPR001763">
    <property type="entry name" value="Rhodanese-like_dom"/>
</dbReference>
<dbReference type="SUPFAM" id="SSF55424">
    <property type="entry name" value="FAD/NAD-linked reductases, dimerisation (C-terminal) domain"/>
    <property type="match status" value="1"/>
</dbReference>
<dbReference type="Pfam" id="PF02852">
    <property type="entry name" value="Pyr_redox_dim"/>
    <property type="match status" value="1"/>
</dbReference>
<evidence type="ECO:0000313" key="8">
    <source>
        <dbReference type="EMBL" id="AHH81869.1"/>
    </source>
</evidence>
<dbReference type="Gene3D" id="3.40.250.10">
    <property type="entry name" value="Rhodanese-like domain"/>
    <property type="match status" value="1"/>
</dbReference>
<comment type="similarity">
    <text evidence="2">Belongs to the class-III pyridine nucleotide-disulfide oxidoreductase family.</text>
</comment>
<evidence type="ECO:0000256" key="5">
    <source>
        <dbReference type="ARBA" id="ARBA00023002"/>
    </source>
</evidence>
<dbReference type="Pfam" id="PF00581">
    <property type="entry name" value="Rhodanese"/>
    <property type="match status" value="1"/>
</dbReference>
<keyword evidence="4" id="KW-0274">FAD</keyword>
<dbReference type="InterPro" id="IPR023753">
    <property type="entry name" value="FAD/NAD-binding_dom"/>
</dbReference>
<dbReference type="PROSITE" id="PS50206">
    <property type="entry name" value="RHODANESE_3"/>
    <property type="match status" value="1"/>
</dbReference>
<evidence type="ECO:0000256" key="6">
    <source>
        <dbReference type="ARBA" id="ARBA00023284"/>
    </source>
</evidence>
<dbReference type="PRINTS" id="PR00411">
    <property type="entry name" value="PNDRDTASEI"/>
</dbReference>
<dbReference type="Pfam" id="PF07992">
    <property type="entry name" value="Pyr_redox_2"/>
    <property type="match status" value="1"/>
</dbReference>
<dbReference type="PANTHER" id="PTHR43429">
    <property type="entry name" value="PYRIDINE NUCLEOTIDE-DISULFIDE OXIDOREDUCTASE DOMAIN-CONTAINING"/>
    <property type="match status" value="1"/>
</dbReference>
<accession>W5VJN8</accession>
<dbReference type="EMBL" id="KF733648">
    <property type="protein sequence ID" value="AHH81869.1"/>
    <property type="molecule type" value="Genomic_DNA"/>
</dbReference>
<evidence type="ECO:0000256" key="2">
    <source>
        <dbReference type="ARBA" id="ARBA00009130"/>
    </source>
</evidence>
<dbReference type="SUPFAM" id="SSF52821">
    <property type="entry name" value="Rhodanese/Cell cycle control phosphatase"/>
    <property type="match status" value="1"/>
</dbReference>
<keyword evidence="5" id="KW-0560">Oxidoreductase</keyword>
<feature type="domain" description="Rhodanese" evidence="7">
    <location>
        <begin position="462"/>
        <end position="550"/>
    </location>
</feature>
<dbReference type="GO" id="GO:0016491">
    <property type="term" value="F:oxidoreductase activity"/>
    <property type="evidence" value="ECO:0007669"/>
    <property type="project" value="UniProtKB-KW"/>
</dbReference>
<organism evidence="8">
    <name type="scientific">uncultured bacterium pAB4</name>
    <dbReference type="NCBI Taxonomy" id="1444979"/>
    <lineage>
        <taxon>Bacteria</taxon>
        <taxon>environmental samples</taxon>
    </lineage>
</organism>
<comment type="cofactor">
    <cofactor evidence="1">
        <name>FAD</name>
        <dbReference type="ChEBI" id="CHEBI:57692"/>
    </cofactor>
</comment>
<protein>
    <submittedName>
        <fullName evidence="8">Pyridine nucleotidedisulfide oxidoreductase</fullName>
    </submittedName>
</protein>
<dbReference type="PANTHER" id="PTHR43429:SF1">
    <property type="entry name" value="NAD(P)H SULFUR OXIDOREDUCTASE (COA-DEPENDENT)"/>
    <property type="match status" value="1"/>
</dbReference>
<evidence type="ECO:0000256" key="3">
    <source>
        <dbReference type="ARBA" id="ARBA00022630"/>
    </source>
</evidence>